<dbReference type="Proteomes" id="UP000042527">
    <property type="component" value="Unassembled WGS sequence"/>
</dbReference>
<gene>
    <name evidence="1" type="ORF">TPHV1_20026</name>
</gene>
<dbReference type="RefSeq" id="WP_052812501.1">
    <property type="nucleotide sequence ID" value="NZ_CDNC01000012.1"/>
</dbReference>
<keyword evidence="2" id="KW-1185">Reference proteome</keyword>
<organism evidence="1 2">
    <name type="scientific">Treponema phagedenis</name>
    <dbReference type="NCBI Taxonomy" id="162"/>
    <lineage>
        <taxon>Bacteria</taxon>
        <taxon>Pseudomonadati</taxon>
        <taxon>Spirochaetota</taxon>
        <taxon>Spirochaetia</taxon>
        <taxon>Spirochaetales</taxon>
        <taxon>Treponemataceae</taxon>
        <taxon>Treponema</taxon>
    </lineage>
</organism>
<dbReference type="SUPFAM" id="SSF46689">
    <property type="entry name" value="Homeodomain-like"/>
    <property type="match status" value="1"/>
</dbReference>
<dbReference type="InterPro" id="IPR002514">
    <property type="entry name" value="Transposase_8"/>
</dbReference>
<accession>A0A0B7GSC6</accession>
<dbReference type="AlphaFoldDB" id="A0A0B7GSC6"/>
<dbReference type="EMBL" id="CDNC01000012">
    <property type="protein sequence ID" value="CEM61489.1"/>
    <property type="molecule type" value="Genomic_DNA"/>
</dbReference>
<proteinExistence type="predicted"/>
<dbReference type="GO" id="GO:0003677">
    <property type="term" value="F:DNA binding"/>
    <property type="evidence" value="ECO:0007669"/>
    <property type="project" value="InterPro"/>
</dbReference>
<dbReference type="Pfam" id="PF01527">
    <property type="entry name" value="HTH_Tnp_1"/>
    <property type="match status" value="1"/>
</dbReference>
<dbReference type="InterPro" id="IPR009057">
    <property type="entry name" value="Homeodomain-like_sf"/>
</dbReference>
<sequence length="133" mass="15858">MRRYSQEFKQQALQLSDEIDTKESAKNLGISYGTLTDWRKTKNRYKASDGAATAKAIVLDERERQLQKELLYRIDTTKMMREQVKTLVWQYTMVYYNRKRISTVNEDGLPPTLYRLKVTRKRMERLEHYILGG</sequence>
<dbReference type="OrthoDB" id="362837at2"/>
<evidence type="ECO:0008006" key="3">
    <source>
        <dbReference type="Google" id="ProtNLM"/>
    </source>
</evidence>
<dbReference type="GO" id="GO:0006313">
    <property type="term" value="P:DNA transposition"/>
    <property type="evidence" value="ECO:0007669"/>
    <property type="project" value="InterPro"/>
</dbReference>
<protein>
    <recommendedName>
        <fullName evidence="3">Transposase</fullName>
    </recommendedName>
</protein>
<dbReference type="GO" id="GO:0004803">
    <property type="term" value="F:transposase activity"/>
    <property type="evidence" value="ECO:0007669"/>
    <property type="project" value="InterPro"/>
</dbReference>
<evidence type="ECO:0000313" key="1">
    <source>
        <dbReference type="EMBL" id="CEM61489.1"/>
    </source>
</evidence>
<reference evidence="2" key="1">
    <citation type="submission" date="2015-01" db="EMBL/GenBank/DDBJ databases">
        <authorList>
            <person name="Manzoor Shahid"/>
            <person name="Zubair Saima"/>
        </authorList>
    </citation>
    <scope>NUCLEOTIDE SEQUENCE [LARGE SCALE GENOMIC DNA]</scope>
    <source>
        <strain evidence="2">V1</strain>
    </source>
</reference>
<name>A0A0B7GSC6_TREPH</name>
<evidence type="ECO:0000313" key="2">
    <source>
        <dbReference type="Proteomes" id="UP000042527"/>
    </source>
</evidence>
<dbReference type="Gene3D" id="1.10.10.60">
    <property type="entry name" value="Homeodomain-like"/>
    <property type="match status" value="1"/>
</dbReference>